<sequence>MTARRAYGATPFNAPGEFAGLDFSPDSRLLRAILPGEDSSLLLSFDVARGTVAEQRELNGRWRVVHALPGGDVLVGWWGHIRRISSRGKAKWTLEGTQDLHLAAMSPDRSVFVSIEGSKALVRDASRTTVHHTLHEKDGNLHAVAFSADGTLLATGSSKGTVRLFDARTGKERAKRSSTKVLALAFSPTGKHLLVGHGNGKVGLWAVEDLKPVSRFVAHHTFEERGPAGCRWVAFSPDGKRAFSLGNEHLLRSWSVPDGDEGPVIHVPKRHAQGSVTALSPDGRWLATGSTSGALSVWSTKDGTSHGGGDAAPTPILGLALTPRAVVATSNDSCVRWELDTGKRTEIPAGFPPTDAKGLSSGLLVRLDYESIFVGKSLDAKAREAFQLSSYASGPLAISRDETLLAAPAQENVQVWVLKRGLLREELPHEEPVRACAFGPKDAWLATADSALHLWRLGKSSEVIRDISLDGDESDTIVRGLAVSPRGWIAVSVDSSDHNTDAESALLLVDPRSGETMSRLERREVRLGQVAFVEDTRVAVADSLGRLLLADVANPAKARWLEPEEEDVRPQSLEKEARPIAMLGDRVAYVGPDGSVVVESLKRKKAEKGEPFLLEAEAKPAATPRPQGLFEKRLAGARFLFAGRFKQTSPTFREQTVKALGGTVATRPDAQVTHLVLGEKASGTLADALKAKGATFTQLSEQVLIDMKEVKHDARTRWPRGFRPESR</sequence>
<feature type="repeat" description="WD" evidence="1">
    <location>
        <begin position="174"/>
        <end position="215"/>
    </location>
</feature>
<dbReference type="Gene3D" id="2.130.10.10">
    <property type="entry name" value="YVTN repeat-like/Quinoprotein amine dehydrogenase"/>
    <property type="match status" value="3"/>
</dbReference>
<dbReference type="Gene3D" id="3.40.50.10190">
    <property type="entry name" value="BRCT domain"/>
    <property type="match status" value="1"/>
</dbReference>
<dbReference type="Proteomes" id="UP000182229">
    <property type="component" value="Unassembled WGS sequence"/>
</dbReference>
<organism evidence="3 4">
    <name type="scientific">Cystobacter ferrugineus</name>
    <dbReference type="NCBI Taxonomy" id="83449"/>
    <lineage>
        <taxon>Bacteria</taxon>
        <taxon>Pseudomonadati</taxon>
        <taxon>Myxococcota</taxon>
        <taxon>Myxococcia</taxon>
        <taxon>Myxococcales</taxon>
        <taxon>Cystobacterineae</taxon>
        <taxon>Archangiaceae</taxon>
        <taxon>Cystobacter</taxon>
    </lineage>
</organism>
<protein>
    <recommendedName>
        <fullName evidence="2">BRCT domain-containing protein</fullName>
    </recommendedName>
</protein>
<dbReference type="PROSITE" id="PS50082">
    <property type="entry name" value="WD_REPEATS_2"/>
    <property type="match status" value="2"/>
</dbReference>
<reference evidence="3 4" key="2">
    <citation type="submission" date="2016-12" db="EMBL/GenBank/DDBJ databases">
        <title>Draft Genome Sequence of Cystobacter ferrugineus Strain Cbfe23.</title>
        <authorList>
            <person name="Akbar S."/>
            <person name="Dowd S.E."/>
            <person name="Stevens D.C."/>
        </authorList>
    </citation>
    <scope>NUCLEOTIDE SEQUENCE [LARGE SCALE GENOMIC DNA]</scope>
    <source>
        <strain evidence="3 4">Cbfe23</strain>
    </source>
</reference>
<keyword evidence="4" id="KW-1185">Reference proteome</keyword>
<evidence type="ECO:0000256" key="1">
    <source>
        <dbReference type="PROSITE-ProRule" id="PRU00221"/>
    </source>
</evidence>
<dbReference type="InterPro" id="IPR001680">
    <property type="entry name" value="WD40_rpt"/>
</dbReference>
<dbReference type="PANTHER" id="PTHR19879:SF9">
    <property type="entry name" value="TRANSCRIPTION INITIATION FACTOR TFIID SUBUNIT 5"/>
    <property type="match status" value="1"/>
</dbReference>
<dbReference type="STRING" id="83449.BON30_19595"/>
<dbReference type="AlphaFoldDB" id="A0A1L9BBV9"/>
<accession>A0A1L9BBV9</accession>
<dbReference type="SUPFAM" id="SSF69322">
    <property type="entry name" value="Tricorn protease domain 2"/>
    <property type="match status" value="1"/>
</dbReference>
<dbReference type="InterPro" id="IPR015943">
    <property type="entry name" value="WD40/YVTN_repeat-like_dom_sf"/>
</dbReference>
<feature type="repeat" description="WD" evidence="1">
    <location>
        <begin position="134"/>
        <end position="175"/>
    </location>
</feature>
<proteinExistence type="predicted"/>
<dbReference type="SUPFAM" id="SSF50998">
    <property type="entry name" value="Quinoprotein alcohol dehydrogenase-like"/>
    <property type="match status" value="1"/>
</dbReference>
<dbReference type="PANTHER" id="PTHR19879">
    <property type="entry name" value="TRANSCRIPTION INITIATION FACTOR TFIID"/>
    <property type="match status" value="1"/>
</dbReference>
<dbReference type="InterPro" id="IPR001357">
    <property type="entry name" value="BRCT_dom"/>
</dbReference>
<dbReference type="InterPro" id="IPR036420">
    <property type="entry name" value="BRCT_dom_sf"/>
</dbReference>
<evidence type="ECO:0000313" key="3">
    <source>
        <dbReference type="EMBL" id="OJH39683.1"/>
    </source>
</evidence>
<name>A0A1L9BBV9_9BACT</name>
<dbReference type="Pfam" id="PF00533">
    <property type="entry name" value="BRCT"/>
    <property type="match status" value="1"/>
</dbReference>
<reference evidence="4" key="1">
    <citation type="submission" date="2016-11" db="EMBL/GenBank/DDBJ databases">
        <authorList>
            <person name="Shukria A."/>
            <person name="Stevens D.C."/>
        </authorList>
    </citation>
    <scope>NUCLEOTIDE SEQUENCE [LARGE SCALE GENOMIC DNA]</scope>
    <source>
        <strain evidence="4">Cbfe23</strain>
    </source>
</reference>
<evidence type="ECO:0000259" key="2">
    <source>
        <dbReference type="Pfam" id="PF00533"/>
    </source>
</evidence>
<gene>
    <name evidence="3" type="ORF">BON30_19595</name>
</gene>
<comment type="caution">
    <text evidence="3">The sequence shown here is derived from an EMBL/GenBank/DDBJ whole genome shotgun (WGS) entry which is preliminary data.</text>
</comment>
<dbReference type="RefSeq" id="WP_071899846.1">
    <property type="nucleotide sequence ID" value="NZ_MPIN01000004.1"/>
</dbReference>
<feature type="domain" description="BRCT" evidence="2">
    <location>
        <begin position="632"/>
        <end position="685"/>
    </location>
</feature>
<dbReference type="InterPro" id="IPR011047">
    <property type="entry name" value="Quinoprotein_ADH-like_sf"/>
</dbReference>
<keyword evidence="1" id="KW-0853">WD repeat</keyword>
<dbReference type="OrthoDB" id="5480266at2"/>
<dbReference type="Pfam" id="PF00400">
    <property type="entry name" value="WD40"/>
    <property type="match status" value="4"/>
</dbReference>
<evidence type="ECO:0000313" key="4">
    <source>
        <dbReference type="Proteomes" id="UP000182229"/>
    </source>
</evidence>
<dbReference type="EMBL" id="MPIN01000004">
    <property type="protein sequence ID" value="OJH39683.1"/>
    <property type="molecule type" value="Genomic_DNA"/>
</dbReference>
<dbReference type="SMART" id="SM00320">
    <property type="entry name" value="WD40"/>
    <property type="match status" value="5"/>
</dbReference>
<dbReference type="SUPFAM" id="SSF52113">
    <property type="entry name" value="BRCT domain"/>
    <property type="match status" value="1"/>
</dbReference>